<reference evidence="3" key="1">
    <citation type="submission" date="2016-12" db="EMBL/GenBank/DDBJ databases">
        <authorList>
            <person name="Gulvik C.A."/>
        </authorList>
    </citation>
    <scope>NUCLEOTIDE SEQUENCE [LARGE SCALE GENOMIC DNA]</scope>
    <source>
        <strain evidence="3">NED12-00049-6B</strain>
    </source>
</reference>
<dbReference type="PANTHER" id="PTHR43415:SF4">
    <property type="entry name" value="N-ACETYLTRANSFERASE DOMAIN-CONTAINING PROTEIN"/>
    <property type="match status" value="1"/>
</dbReference>
<evidence type="ECO:0000259" key="1">
    <source>
        <dbReference type="PROSITE" id="PS51186"/>
    </source>
</evidence>
<keyword evidence="2" id="KW-0808">Transferase</keyword>
<dbReference type="CDD" id="cd04301">
    <property type="entry name" value="NAT_SF"/>
    <property type="match status" value="1"/>
</dbReference>
<dbReference type="AlphaFoldDB" id="A0A1Q8E6D8"/>
<sequence length="179" mass="21379">MSDTLHLKAFTEADLQQIWEIGYREEWPEWKNYSAPYFDDYQAFDSFEAFKECDDYHFLRLPSVQGIFIGEKPIGMVSYYWENEKTRWLEMGIIIYDAAYWGGGYGTQALTLWTEHIFATIPELEHIGLTTWSGNQRMMKAAEKLGMTKEAQIRKVRYWQGVYYDSVKYGILREEWKER</sequence>
<evidence type="ECO:0000313" key="3">
    <source>
        <dbReference type="Proteomes" id="UP000186890"/>
    </source>
</evidence>
<keyword evidence="3" id="KW-1185">Reference proteome</keyword>
<dbReference type="SUPFAM" id="SSF55729">
    <property type="entry name" value="Acyl-CoA N-acyltransferases (Nat)"/>
    <property type="match status" value="1"/>
</dbReference>
<dbReference type="RefSeq" id="WP_075105350.1">
    <property type="nucleotide sequence ID" value="NZ_MSJM01000007.1"/>
</dbReference>
<protein>
    <submittedName>
        <fullName evidence="2">GNAT family N-acetyltransferase</fullName>
    </submittedName>
</protein>
<proteinExistence type="predicted"/>
<dbReference type="Proteomes" id="UP000186890">
    <property type="component" value="Unassembled WGS sequence"/>
</dbReference>
<comment type="caution">
    <text evidence="2">The sequence shown here is derived from an EMBL/GenBank/DDBJ whole genome shotgun (WGS) entry which is preliminary data.</text>
</comment>
<dbReference type="PROSITE" id="PS51186">
    <property type="entry name" value="GNAT"/>
    <property type="match status" value="1"/>
</dbReference>
<evidence type="ECO:0000313" key="2">
    <source>
        <dbReference type="EMBL" id="OLF47351.1"/>
    </source>
</evidence>
<dbReference type="Gene3D" id="3.40.630.30">
    <property type="match status" value="1"/>
</dbReference>
<dbReference type="InterPro" id="IPR016181">
    <property type="entry name" value="Acyl_CoA_acyltransferase"/>
</dbReference>
<organism evidence="2 3">
    <name type="scientific">Streptococcus cuniculi</name>
    <dbReference type="NCBI Taxonomy" id="1432788"/>
    <lineage>
        <taxon>Bacteria</taxon>
        <taxon>Bacillati</taxon>
        <taxon>Bacillota</taxon>
        <taxon>Bacilli</taxon>
        <taxon>Lactobacillales</taxon>
        <taxon>Streptococcaceae</taxon>
        <taxon>Streptococcus</taxon>
    </lineage>
</organism>
<dbReference type="PANTHER" id="PTHR43415">
    <property type="entry name" value="SPERMIDINE N(1)-ACETYLTRANSFERASE"/>
    <property type="match status" value="1"/>
</dbReference>
<dbReference type="OrthoDB" id="9795206at2"/>
<feature type="domain" description="N-acetyltransferase" evidence="1">
    <location>
        <begin position="5"/>
        <end position="170"/>
    </location>
</feature>
<dbReference type="InterPro" id="IPR000182">
    <property type="entry name" value="GNAT_dom"/>
</dbReference>
<dbReference type="Pfam" id="PF13302">
    <property type="entry name" value="Acetyltransf_3"/>
    <property type="match status" value="1"/>
</dbReference>
<gene>
    <name evidence="2" type="ORF">BU202_08480</name>
</gene>
<name>A0A1Q8E6D8_9STRE</name>
<accession>A0A1Q8E6D8</accession>
<dbReference type="EMBL" id="MSJM01000007">
    <property type="protein sequence ID" value="OLF47351.1"/>
    <property type="molecule type" value="Genomic_DNA"/>
</dbReference>
<dbReference type="GO" id="GO:0016747">
    <property type="term" value="F:acyltransferase activity, transferring groups other than amino-acyl groups"/>
    <property type="evidence" value="ECO:0007669"/>
    <property type="project" value="InterPro"/>
</dbReference>